<proteinExistence type="predicted"/>
<dbReference type="Proteomes" id="UP000464468">
    <property type="component" value="Chromosome"/>
</dbReference>
<dbReference type="KEGG" id="schy:GVO57_07925"/>
<dbReference type="PANTHER" id="PTHR37314:SF4">
    <property type="entry name" value="UPF0700 TRANSMEMBRANE PROTEIN YOAK"/>
    <property type="match status" value="1"/>
</dbReference>
<sequence>MMTRSAGYLPAAALALTALAGFVDAVALSSLGGLFASAVDANVVRIGTALVWGDGATFRTGIALLLGFVAGAIGGQVLLRAAPVRGPALAVLLAALLALAGWAAARLPLLIGDGGASGIGGWAGMFGGVTMPALAAAMGAVHLVLRSTPALDVAPGTALIGLARGLADRLLGLAPPAGHDMGIYGPALLGFGAGVVLGARRFGAQGLDAVAEASAAALLIGLLLLAAPSRRPSSHPA</sequence>
<feature type="transmembrane region" description="Helical" evidence="1">
    <location>
        <begin position="209"/>
        <end position="227"/>
    </location>
</feature>
<accession>A0A7Z2NWR6</accession>
<feature type="transmembrane region" description="Helical" evidence="1">
    <location>
        <begin position="183"/>
        <end position="203"/>
    </location>
</feature>
<dbReference type="PANTHER" id="PTHR37314">
    <property type="entry name" value="SLR0142 PROTEIN"/>
    <property type="match status" value="1"/>
</dbReference>
<evidence type="ECO:0000313" key="3">
    <source>
        <dbReference type="Proteomes" id="UP000464468"/>
    </source>
</evidence>
<dbReference type="EMBL" id="CP047895">
    <property type="protein sequence ID" value="QHL90775.1"/>
    <property type="molecule type" value="Genomic_DNA"/>
</dbReference>
<keyword evidence="1" id="KW-0472">Membrane</keyword>
<dbReference type="InterPro" id="IPR010699">
    <property type="entry name" value="DUF1275"/>
</dbReference>
<evidence type="ECO:0000256" key="1">
    <source>
        <dbReference type="SAM" id="Phobius"/>
    </source>
</evidence>
<dbReference type="AlphaFoldDB" id="A0A7Z2NWR6"/>
<organism evidence="2 3">
    <name type="scientific">Sphingomonas changnyeongensis</name>
    <dbReference type="NCBI Taxonomy" id="2698679"/>
    <lineage>
        <taxon>Bacteria</taxon>
        <taxon>Pseudomonadati</taxon>
        <taxon>Pseudomonadota</taxon>
        <taxon>Alphaproteobacteria</taxon>
        <taxon>Sphingomonadales</taxon>
        <taxon>Sphingomonadaceae</taxon>
        <taxon>Sphingomonas</taxon>
    </lineage>
</organism>
<keyword evidence="1" id="KW-1133">Transmembrane helix</keyword>
<protein>
    <submittedName>
        <fullName evidence="2">DUF1275 domain-containing protein</fullName>
    </submittedName>
</protein>
<evidence type="ECO:0000313" key="2">
    <source>
        <dbReference type="EMBL" id="QHL90775.1"/>
    </source>
</evidence>
<feature type="transmembrane region" description="Helical" evidence="1">
    <location>
        <begin position="86"/>
        <end position="105"/>
    </location>
</feature>
<feature type="transmembrane region" description="Helical" evidence="1">
    <location>
        <begin position="57"/>
        <end position="79"/>
    </location>
</feature>
<reference evidence="2 3" key="1">
    <citation type="submission" date="2020-01" db="EMBL/GenBank/DDBJ databases">
        <title>Sphingomonas sp. C33 whole genome sequece.</title>
        <authorList>
            <person name="Park C."/>
        </authorList>
    </citation>
    <scope>NUCLEOTIDE SEQUENCE [LARGE SCALE GENOMIC DNA]</scope>
    <source>
        <strain evidence="2 3">C33</strain>
    </source>
</reference>
<keyword evidence="3" id="KW-1185">Reference proteome</keyword>
<dbReference type="RefSeq" id="WP_160592702.1">
    <property type="nucleotide sequence ID" value="NZ_CP047895.1"/>
</dbReference>
<name>A0A7Z2NWR6_9SPHN</name>
<feature type="transmembrane region" description="Helical" evidence="1">
    <location>
        <begin position="125"/>
        <end position="145"/>
    </location>
</feature>
<gene>
    <name evidence="2" type="ORF">GVO57_07925</name>
</gene>
<dbReference type="Pfam" id="PF06912">
    <property type="entry name" value="DUF1275"/>
    <property type="match status" value="1"/>
</dbReference>
<keyword evidence="1" id="KW-0812">Transmembrane</keyword>